<dbReference type="GO" id="GO:0005634">
    <property type="term" value="C:nucleus"/>
    <property type="evidence" value="ECO:0007669"/>
    <property type="project" value="UniProtKB-SubCell"/>
</dbReference>
<evidence type="ECO:0000256" key="2">
    <source>
        <dbReference type="ARBA" id="ARBA00022723"/>
    </source>
</evidence>
<keyword evidence="2" id="KW-0479">Metal-binding</keyword>
<dbReference type="CDD" id="cd12148">
    <property type="entry name" value="fungal_TF_MHR"/>
    <property type="match status" value="1"/>
</dbReference>
<dbReference type="PANTHER" id="PTHR47338">
    <property type="entry name" value="ZN(II)2CYS6 TRANSCRIPTION FACTOR (EUROFUNG)-RELATED"/>
    <property type="match status" value="1"/>
</dbReference>
<proteinExistence type="predicted"/>
<dbReference type="STRING" id="177199.A0A420XWJ0"/>
<gene>
    <name evidence="7" type="ORF">DL546_001512</name>
</gene>
<dbReference type="InterPro" id="IPR050815">
    <property type="entry name" value="TF_fung"/>
</dbReference>
<dbReference type="PANTHER" id="PTHR47338:SF10">
    <property type="entry name" value="TRANSCRIPTION FACTOR DOMAIN-CONTAINING PROTEIN-RELATED"/>
    <property type="match status" value="1"/>
</dbReference>
<dbReference type="Proteomes" id="UP000275385">
    <property type="component" value="Unassembled WGS sequence"/>
</dbReference>
<evidence type="ECO:0000256" key="1">
    <source>
        <dbReference type="ARBA" id="ARBA00004123"/>
    </source>
</evidence>
<dbReference type="GO" id="GO:0000981">
    <property type="term" value="F:DNA-binding transcription factor activity, RNA polymerase II-specific"/>
    <property type="evidence" value="ECO:0007669"/>
    <property type="project" value="InterPro"/>
</dbReference>
<dbReference type="InterPro" id="IPR007219">
    <property type="entry name" value="XnlR_reg_dom"/>
</dbReference>
<dbReference type="SMART" id="SM00906">
    <property type="entry name" value="Fungal_trans"/>
    <property type="match status" value="1"/>
</dbReference>
<comment type="caution">
    <text evidence="7">The sequence shown here is derived from an EMBL/GenBank/DDBJ whole genome shotgun (WGS) entry which is preliminary data.</text>
</comment>
<evidence type="ECO:0000256" key="4">
    <source>
        <dbReference type="ARBA" id="ARBA00023163"/>
    </source>
</evidence>
<reference evidence="7 8" key="1">
    <citation type="submission" date="2018-08" db="EMBL/GenBank/DDBJ databases">
        <title>Draft genome of the lignicolous fungus Coniochaeta pulveracea.</title>
        <authorList>
            <person name="Borstlap C.J."/>
            <person name="De Witt R.N."/>
            <person name="Botha A."/>
            <person name="Volschenk H."/>
        </authorList>
    </citation>
    <scope>NUCLEOTIDE SEQUENCE [LARGE SCALE GENOMIC DNA]</scope>
    <source>
        <strain evidence="7 8">CAB683</strain>
    </source>
</reference>
<evidence type="ECO:0000313" key="8">
    <source>
        <dbReference type="Proteomes" id="UP000275385"/>
    </source>
</evidence>
<feature type="domain" description="Xylanolytic transcriptional activator regulatory" evidence="6">
    <location>
        <begin position="63"/>
        <end position="147"/>
    </location>
</feature>
<evidence type="ECO:0000256" key="3">
    <source>
        <dbReference type="ARBA" id="ARBA00023015"/>
    </source>
</evidence>
<organism evidence="7 8">
    <name type="scientific">Coniochaeta pulveracea</name>
    <dbReference type="NCBI Taxonomy" id="177199"/>
    <lineage>
        <taxon>Eukaryota</taxon>
        <taxon>Fungi</taxon>
        <taxon>Dikarya</taxon>
        <taxon>Ascomycota</taxon>
        <taxon>Pezizomycotina</taxon>
        <taxon>Sordariomycetes</taxon>
        <taxon>Sordariomycetidae</taxon>
        <taxon>Coniochaetales</taxon>
        <taxon>Coniochaetaceae</taxon>
        <taxon>Coniochaeta</taxon>
    </lineage>
</organism>
<keyword evidence="5" id="KW-0539">Nucleus</keyword>
<dbReference type="GO" id="GO:0006351">
    <property type="term" value="P:DNA-templated transcription"/>
    <property type="evidence" value="ECO:0007669"/>
    <property type="project" value="InterPro"/>
</dbReference>
<accession>A0A420XWJ0</accession>
<dbReference type="EMBL" id="QVQW01000132">
    <property type="protein sequence ID" value="RKU39929.1"/>
    <property type="molecule type" value="Genomic_DNA"/>
</dbReference>
<evidence type="ECO:0000256" key="5">
    <source>
        <dbReference type="ARBA" id="ARBA00023242"/>
    </source>
</evidence>
<dbReference type="GO" id="GO:0003677">
    <property type="term" value="F:DNA binding"/>
    <property type="evidence" value="ECO:0007669"/>
    <property type="project" value="InterPro"/>
</dbReference>
<dbReference type="OrthoDB" id="3037908at2759"/>
<name>A0A420XWJ0_9PEZI</name>
<protein>
    <recommendedName>
        <fullName evidence="6">Xylanolytic transcriptional activator regulatory domain-containing protein</fullName>
    </recommendedName>
</protein>
<comment type="subcellular location">
    <subcellularLocation>
        <location evidence="1">Nucleus</location>
    </subcellularLocation>
</comment>
<keyword evidence="4" id="KW-0804">Transcription</keyword>
<keyword evidence="8" id="KW-1185">Reference proteome</keyword>
<evidence type="ECO:0000313" key="7">
    <source>
        <dbReference type="EMBL" id="RKU39929.1"/>
    </source>
</evidence>
<keyword evidence="3" id="KW-0805">Transcription regulation</keyword>
<sequence>MATGASTNPTFAHLKSLLYKRARRLAELDEMGDEPANKVTVAHAQCWLLIANIEAQDALFSRAFISLGKSVRYAQMLRLHQLDRGKPEPSLFSQYQPPQDLTELEECRRTWWVICHSDCLTAATSGLPAAIDFGQIYTFLPVSDESFEHEREEPATTIQEALQPHSPLRSSLATRILAAYAFSQASALNSQANGYPNPARNSANGEYWSKQREIENGLLSLIVRLPPCLQLPQSSACHQAIFVNIMIHTAIMVLHKTAIQQARGQEGFEAEYHRRESRSRMLAAAAQVLAVFRLTEDIMAVVKNPIQDYSAYIAAVVFLEDVVTEGNVQSKNNLSFLLKVLRTVGQHHAVGSMLAAQLTAQLEGLDIQLSS</sequence>
<dbReference type="GO" id="GO:0008270">
    <property type="term" value="F:zinc ion binding"/>
    <property type="evidence" value="ECO:0007669"/>
    <property type="project" value="InterPro"/>
</dbReference>
<evidence type="ECO:0000259" key="6">
    <source>
        <dbReference type="SMART" id="SM00906"/>
    </source>
</evidence>
<dbReference type="AlphaFoldDB" id="A0A420XWJ0"/>